<gene>
    <name evidence="3" type="ORF">B0J12DRAFT_696523</name>
</gene>
<comment type="caution">
    <text evidence="3">The sequence shown here is derived from an EMBL/GenBank/DDBJ whole genome shotgun (WGS) entry which is preliminary data.</text>
</comment>
<evidence type="ECO:0000256" key="1">
    <source>
        <dbReference type="SAM" id="MobiDB-lite"/>
    </source>
</evidence>
<feature type="region of interest" description="Disordered" evidence="1">
    <location>
        <begin position="138"/>
        <end position="173"/>
    </location>
</feature>
<keyword evidence="4" id="KW-1185">Reference proteome</keyword>
<feature type="transmembrane region" description="Helical" evidence="2">
    <location>
        <begin position="21"/>
        <end position="43"/>
    </location>
</feature>
<feature type="transmembrane region" description="Helical" evidence="2">
    <location>
        <begin position="109"/>
        <end position="130"/>
    </location>
</feature>
<keyword evidence="2" id="KW-0812">Transmembrane</keyword>
<dbReference type="Proteomes" id="UP000774617">
    <property type="component" value="Unassembled WGS sequence"/>
</dbReference>
<feature type="transmembrane region" description="Helical" evidence="2">
    <location>
        <begin position="55"/>
        <end position="74"/>
    </location>
</feature>
<keyword evidence="2" id="KW-1133">Transmembrane helix</keyword>
<protein>
    <submittedName>
        <fullName evidence="3">Uncharacterized protein</fullName>
    </submittedName>
</protein>
<feature type="transmembrane region" description="Helical" evidence="2">
    <location>
        <begin position="86"/>
        <end position="103"/>
    </location>
</feature>
<organism evidence="3 4">
    <name type="scientific">Macrophomina phaseolina</name>
    <dbReference type="NCBI Taxonomy" id="35725"/>
    <lineage>
        <taxon>Eukaryota</taxon>
        <taxon>Fungi</taxon>
        <taxon>Dikarya</taxon>
        <taxon>Ascomycota</taxon>
        <taxon>Pezizomycotina</taxon>
        <taxon>Dothideomycetes</taxon>
        <taxon>Dothideomycetes incertae sedis</taxon>
        <taxon>Botryosphaeriales</taxon>
        <taxon>Botryosphaeriaceae</taxon>
        <taxon>Macrophomina</taxon>
    </lineage>
</organism>
<feature type="compositionally biased region" description="Basic and acidic residues" evidence="1">
    <location>
        <begin position="143"/>
        <end position="156"/>
    </location>
</feature>
<evidence type="ECO:0000256" key="2">
    <source>
        <dbReference type="SAM" id="Phobius"/>
    </source>
</evidence>
<keyword evidence="2" id="KW-0472">Membrane</keyword>
<name>A0ABQ8GNA1_9PEZI</name>
<proteinExistence type="predicted"/>
<evidence type="ECO:0000313" key="4">
    <source>
        <dbReference type="Proteomes" id="UP000774617"/>
    </source>
</evidence>
<accession>A0ABQ8GNA1</accession>
<dbReference type="EMBL" id="JAGTJR010000006">
    <property type="protein sequence ID" value="KAH7058848.1"/>
    <property type="molecule type" value="Genomic_DNA"/>
</dbReference>
<reference evidence="3 4" key="1">
    <citation type="journal article" date="2021" name="Nat. Commun.">
        <title>Genetic determinants of endophytism in the Arabidopsis root mycobiome.</title>
        <authorList>
            <person name="Mesny F."/>
            <person name="Miyauchi S."/>
            <person name="Thiergart T."/>
            <person name="Pickel B."/>
            <person name="Atanasova L."/>
            <person name="Karlsson M."/>
            <person name="Huettel B."/>
            <person name="Barry K.W."/>
            <person name="Haridas S."/>
            <person name="Chen C."/>
            <person name="Bauer D."/>
            <person name="Andreopoulos W."/>
            <person name="Pangilinan J."/>
            <person name="LaButti K."/>
            <person name="Riley R."/>
            <person name="Lipzen A."/>
            <person name="Clum A."/>
            <person name="Drula E."/>
            <person name="Henrissat B."/>
            <person name="Kohler A."/>
            <person name="Grigoriev I.V."/>
            <person name="Martin F.M."/>
            <person name="Hacquard S."/>
        </authorList>
    </citation>
    <scope>NUCLEOTIDE SEQUENCE [LARGE SCALE GENOMIC DNA]</scope>
    <source>
        <strain evidence="3 4">MPI-SDFR-AT-0080</strain>
    </source>
</reference>
<evidence type="ECO:0000313" key="3">
    <source>
        <dbReference type="EMBL" id="KAH7058848.1"/>
    </source>
</evidence>
<sequence>MDHDGKLAKSRICNCSMLLSFVHTTSEILLVAAICSATGIQLSSGTLPNAISARSGPWLVFLYVLWFVSAFTFYNLTDVNHRPDKYLAAGIICGAALGVVLGWSLTQILLLPVGWGITLGLVLCVALEGYRWRQSATSSGERCGQDLPEKRSDFRPTRANQGDELEASAEAVV</sequence>